<protein>
    <submittedName>
        <fullName evidence="1">Uncharacterized protein</fullName>
    </submittedName>
</protein>
<evidence type="ECO:0000313" key="2">
    <source>
        <dbReference type="Proteomes" id="UP000772434"/>
    </source>
</evidence>
<organism evidence="1 2">
    <name type="scientific">Rhodocollybia butyracea</name>
    <dbReference type="NCBI Taxonomy" id="206335"/>
    <lineage>
        <taxon>Eukaryota</taxon>
        <taxon>Fungi</taxon>
        <taxon>Dikarya</taxon>
        <taxon>Basidiomycota</taxon>
        <taxon>Agaricomycotina</taxon>
        <taxon>Agaricomycetes</taxon>
        <taxon>Agaricomycetidae</taxon>
        <taxon>Agaricales</taxon>
        <taxon>Marasmiineae</taxon>
        <taxon>Omphalotaceae</taxon>
        <taxon>Rhodocollybia</taxon>
    </lineage>
</organism>
<proteinExistence type="predicted"/>
<keyword evidence="2" id="KW-1185">Reference proteome</keyword>
<dbReference type="Proteomes" id="UP000772434">
    <property type="component" value="Unassembled WGS sequence"/>
</dbReference>
<comment type="caution">
    <text evidence="1">The sequence shown here is derived from an EMBL/GenBank/DDBJ whole genome shotgun (WGS) entry which is preliminary data.</text>
</comment>
<evidence type="ECO:0000313" key="1">
    <source>
        <dbReference type="EMBL" id="KAF9068888.1"/>
    </source>
</evidence>
<name>A0A9P5PRV8_9AGAR</name>
<dbReference type="OrthoDB" id="3248971at2759"/>
<dbReference type="AlphaFoldDB" id="A0A9P5PRV8"/>
<dbReference type="EMBL" id="JADNRY010000056">
    <property type="protein sequence ID" value="KAF9068888.1"/>
    <property type="molecule type" value="Genomic_DNA"/>
</dbReference>
<sequence length="198" mass="22426">MTITSTPRLPFPYPLPLPALSGAELADHAWDEDELCMHGVGSLNGVGPPYMATIIDIRLRRWYRIVTHYEIPDFDTRLQEDVDSLLEDPHWLQVLQSTGHRGRDDFNQIDVPSDGKPLTYRLNPLNHSGTPMYGLQPPPSASVPSVLCHELRDRQYLFRSTEKCSCRDWEGVGPWRSHTLPPRACSTVSVEVAAFFQC</sequence>
<reference evidence="1" key="1">
    <citation type="submission" date="2020-11" db="EMBL/GenBank/DDBJ databases">
        <authorList>
            <consortium name="DOE Joint Genome Institute"/>
            <person name="Ahrendt S."/>
            <person name="Riley R."/>
            <person name="Andreopoulos W."/>
            <person name="Labutti K."/>
            <person name="Pangilinan J."/>
            <person name="Ruiz-Duenas F.J."/>
            <person name="Barrasa J.M."/>
            <person name="Sanchez-Garcia M."/>
            <person name="Camarero S."/>
            <person name="Miyauchi S."/>
            <person name="Serrano A."/>
            <person name="Linde D."/>
            <person name="Babiker R."/>
            <person name="Drula E."/>
            <person name="Ayuso-Fernandez I."/>
            <person name="Pacheco R."/>
            <person name="Padilla G."/>
            <person name="Ferreira P."/>
            <person name="Barriuso J."/>
            <person name="Kellner H."/>
            <person name="Castanera R."/>
            <person name="Alfaro M."/>
            <person name="Ramirez L."/>
            <person name="Pisabarro A.G."/>
            <person name="Kuo A."/>
            <person name="Tritt A."/>
            <person name="Lipzen A."/>
            <person name="He G."/>
            <person name="Yan M."/>
            <person name="Ng V."/>
            <person name="Cullen D."/>
            <person name="Martin F."/>
            <person name="Rosso M.-N."/>
            <person name="Henrissat B."/>
            <person name="Hibbett D."/>
            <person name="Martinez A.T."/>
            <person name="Grigoriev I.V."/>
        </authorList>
    </citation>
    <scope>NUCLEOTIDE SEQUENCE</scope>
    <source>
        <strain evidence="1">AH 40177</strain>
    </source>
</reference>
<accession>A0A9P5PRV8</accession>
<gene>
    <name evidence="1" type="ORF">BDP27DRAFT_1326456</name>
</gene>